<evidence type="ECO:0000313" key="1">
    <source>
        <dbReference type="EMBL" id="KKN75258.1"/>
    </source>
</evidence>
<gene>
    <name evidence="1" type="ORF">LCGC14_0382570</name>
</gene>
<dbReference type="AlphaFoldDB" id="A0A0F9WAS8"/>
<name>A0A0F9WAS8_9ZZZZ</name>
<comment type="caution">
    <text evidence="1">The sequence shown here is derived from an EMBL/GenBank/DDBJ whole genome shotgun (WGS) entry which is preliminary data.</text>
</comment>
<sequence length="63" mass="7223">MKDPWEKAYAYGRNYEHMVAHIVDRAFTLCGASVTPRDNHTPDPYPVCKNCLRTKRAKELGLS</sequence>
<organism evidence="1">
    <name type="scientific">marine sediment metagenome</name>
    <dbReference type="NCBI Taxonomy" id="412755"/>
    <lineage>
        <taxon>unclassified sequences</taxon>
        <taxon>metagenomes</taxon>
        <taxon>ecological metagenomes</taxon>
    </lineage>
</organism>
<accession>A0A0F9WAS8</accession>
<protein>
    <submittedName>
        <fullName evidence="1">Uncharacterized protein</fullName>
    </submittedName>
</protein>
<reference evidence="1" key="1">
    <citation type="journal article" date="2015" name="Nature">
        <title>Complex archaea that bridge the gap between prokaryotes and eukaryotes.</title>
        <authorList>
            <person name="Spang A."/>
            <person name="Saw J.H."/>
            <person name="Jorgensen S.L."/>
            <person name="Zaremba-Niedzwiedzka K."/>
            <person name="Martijn J."/>
            <person name="Lind A.E."/>
            <person name="van Eijk R."/>
            <person name="Schleper C."/>
            <person name="Guy L."/>
            <person name="Ettema T.J."/>
        </authorList>
    </citation>
    <scope>NUCLEOTIDE SEQUENCE</scope>
</reference>
<dbReference type="EMBL" id="LAZR01000313">
    <property type="protein sequence ID" value="KKN75258.1"/>
    <property type="molecule type" value="Genomic_DNA"/>
</dbReference>
<proteinExistence type="predicted"/>